<evidence type="ECO:0000256" key="1">
    <source>
        <dbReference type="ARBA" id="ARBA00022676"/>
    </source>
</evidence>
<dbReference type="EMBL" id="LAZR01026657">
    <property type="protein sequence ID" value="KKL68052.1"/>
    <property type="molecule type" value="Genomic_DNA"/>
</dbReference>
<evidence type="ECO:0000313" key="3">
    <source>
        <dbReference type="EMBL" id="KKL68052.1"/>
    </source>
</evidence>
<keyword evidence="2" id="KW-0808">Transferase</keyword>
<accession>A0A0F9GY65</accession>
<dbReference type="PANTHER" id="PTHR34106">
    <property type="entry name" value="GLYCOSIDASE"/>
    <property type="match status" value="1"/>
</dbReference>
<dbReference type="InterPro" id="IPR023296">
    <property type="entry name" value="Glyco_hydro_beta-prop_sf"/>
</dbReference>
<dbReference type="PIRSF" id="PIRSF016202">
    <property type="entry name" value="PH1107"/>
    <property type="match status" value="1"/>
</dbReference>
<dbReference type="Pfam" id="PF04041">
    <property type="entry name" value="Glyco_hydro_130"/>
    <property type="match status" value="1"/>
</dbReference>
<protein>
    <recommendedName>
        <fullName evidence="4">Glycosidase</fullName>
    </recommendedName>
</protein>
<evidence type="ECO:0000256" key="2">
    <source>
        <dbReference type="ARBA" id="ARBA00022679"/>
    </source>
</evidence>
<reference evidence="3" key="1">
    <citation type="journal article" date="2015" name="Nature">
        <title>Complex archaea that bridge the gap between prokaryotes and eukaryotes.</title>
        <authorList>
            <person name="Spang A."/>
            <person name="Saw J.H."/>
            <person name="Jorgensen S.L."/>
            <person name="Zaremba-Niedzwiedzka K."/>
            <person name="Martijn J."/>
            <person name="Lind A.E."/>
            <person name="van Eijk R."/>
            <person name="Schleper C."/>
            <person name="Guy L."/>
            <person name="Ettema T.J."/>
        </authorList>
    </citation>
    <scope>NUCLEOTIDE SEQUENCE</scope>
</reference>
<dbReference type="CDD" id="cd08993">
    <property type="entry name" value="GH130"/>
    <property type="match status" value="1"/>
</dbReference>
<keyword evidence="1" id="KW-0328">Glycosyltransferase</keyword>
<comment type="caution">
    <text evidence="3">The sequence shown here is derived from an EMBL/GenBank/DDBJ whole genome shotgun (WGS) entry which is preliminary data.</text>
</comment>
<dbReference type="AlphaFoldDB" id="A0A0F9GY65"/>
<proteinExistence type="predicted"/>
<dbReference type="SUPFAM" id="SSF75005">
    <property type="entry name" value="Arabinanase/levansucrase/invertase"/>
    <property type="match status" value="1"/>
</dbReference>
<dbReference type="PANTHER" id="PTHR34106:SF5">
    <property type="entry name" value="GLYCOSIDASE"/>
    <property type="match status" value="1"/>
</dbReference>
<sequence length="310" mass="34512">MQCVSSGDVIKRHPQNPLITLEDLPFRCSDVWNAGVVRHDGERLLLVTVEMLEGRCGIFRARSRDGVSFSVDAEPFMMPDDDGPGRAYESVGIRDPRVTLLEGRRYILYVADGDHGQRLGLARTDDFRSVERMGYISQVDVKNGALFPRRIGGKYVLLKRPGAGLSIWLARSNDLEFWGSEEVVLTPRGGFWDPDRVGPAGPPIEIDEGWLLIYYGERTTSAGPLVRLGAAILDRDDPARVLARSNIPILAPRERYERVGDVPNVVFSCGALLERGMLEVYYGASDSCICCGEAPLKEIVRICFEGERRL</sequence>
<dbReference type="Gene3D" id="2.115.10.20">
    <property type="entry name" value="Glycosyl hydrolase domain, family 43"/>
    <property type="match status" value="1"/>
</dbReference>
<gene>
    <name evidence="3" type="ORF">LCGC14_2128840</name>
</gene>
<dbReference type="GO" id="GO:0016757">
    <property type="term" value="F:glycosyltransferase activity"/>
    <property type="evidence" value="ECO:0007669"/>
    <property type="project" value="UniProtKB-KW"/>
</dbReference>
<name>A0A0F9GY65_9ZZZZ</name>
<evidence type="ECO:0008006" key="4">
    <source>
        <dbReference type="Google" id="ProtNLM"/>
    </source>
</evidence>
<organism evidence="3">
    <name type="scientific">marine sediment metagenome</name>
    <dbReference type="NCBI Taxonomy" id="412755"/>
    <lineage>
        <taxon>unclassified sequences</taxon>
        <taxon>metagenomes</taxon>
        <taxon>ecological metagenomes</taxon>
    </lineage>
</organism>
<dbReference type="InterPro" id="IPR007184">
    <property type="entry name" value="Mannoside_phosphorylase"/>
</dbReference>